<dbReference type="CDD" id="cd04301">
    <property type="entry name" value="NAT_SF"/>
    <property type="match status" value="1"/>
</dbReference>
<dbReference type="Gene3D" id="1.10.10.10">
    <property type="entry name" value="Winged helix-like DNA-binding domain superfamily/Winged helix DNA-binding domain"/>
    <property type="match status" value="1"/>
</dbReference>
<feature type="domain" description="N-acetyltransferase" evidence="3">
    <location>
        <begin position="160"/>
        <end position="305"/>
    </location>
</feature>
<dbReference type="InterPro" id="IPR050769">
    <property type="entry name" value="NAT_camello-type"/>
</dbReference>
<dbReference type="GO" id="GO:0003677">
    <property type="term" value="F:DNA binding"/>
    <property type="evidence" value="ECO:0007669"/>
    <property type="project" value="UniProtKB-KW"/>
</dbReference>
<dbReference type="SMART" id="SM00347">
    <property type="entry name" value="HTH_MARR"/>
    <property type="match status" value="1"/>
</dbReference>
<evidence type="ECO:0000313" key="5">
    <source>
        <dbReference type="Proteomes" id="UP000584867"/>
    </source>
</evidence>
<dbReference type="Gene3D" id="3.40.630.30">
    <property type="match status" value="1"/>
</dbReference>
<dbReference type="GO" id="GO:0003700">
    <property type="term" value="F:DNA-binding transcription factor activity"/>
    <property type="evidence" value="ECO:0007669"/>
    <property type="project" value="InterPro"/>
</dbReference>
<dbReference type="PANTHER" id="PTHR13947">
    <property type="entry name" value="GNAT FAMILY N-ACETYLTRANSFERASE"/>
    <property type="match status" value="1"/>
</dbReference>
<sequence>MSIVDQIRSFNRFYTREIGLLAEHLPESELSLAEARVLYELAQSKEQTAATIVRSLGMDKAHVSRIVARFRRGDLLQSRISPAHGKQKLLTLTSAGRKSFRRLNLGTQSQIETLLSPLAEGERRKLVAGMRDIQTVLQPEKASADSVNLRPLRVGDMGWITHRQGVLYHDEYGWDWTYEGLVSQILGEFAAHYDADHDDAWVAEVGGDVVGSVFLMKTVDPGEAKLRLLYVEPSARGLGVGTRLVRTCIDRARALGYRKLTLWTYSVQVSARHLYKATGFHLLNEEKHRSFGQELVGQTWVLDLQNRNENTVIASN</sequence>
<dbReference type="SUPFAM" id="SSF55729">
    <property type="entry name" value="Acyl-CoA N-acyltransferases (Nat)"/>
    <property type="match status" value="1"/>
</dbReference>
<dbReference type="InterPro" id="IPR000835">
    <property type="entry name" value="HTH_MarR-typ"/>
</dbReference>
<dbReference type="EMBL" id="JACHIO010000011">
    <property type="protein sequence ID" value="MBB5064529.1"/>
    <property type="molecule type" value="Genomic_DNA"/>
</dbReference>
<dbReference type="Pfam" id="PF12802">
    <property type="entry name" value="MarR_2"/>
    <property type="match status" value="1"/>
</dbReference>
<accession>A0A7W7ZRQ5</accession>
<name>A0A7W7ZRQ5_9BACT</name>
<dbReference type="PANTHER" id="PTHR13947:SF37">
    <property type="entry name" value="LD18367P"/>
    <property type="match status" value="1"/>
</dbReference>
<dbReference type="AlphaFoldDB" id="A0A7W7ZRQ5"/>
<dbReference type="InterPro" id="IPR036388">
    <property type="entry name" value="WH-like_DNA-bd_sf"/>
</dbReference>
<dbReference type="InterPro" id="IPR016181">
    <property type="entry name" value="Acyl_CoA_acyltransferase"/>
</dbReference>
<evidence type="ECO:0000313" key="4">
    <source>
        <dbReference type="EMBL" id="MBB5064529.1"/>
    </source>
</evidence>
<dbReference type="RefSeq" id="WP_184256495.1">
    <property type="nucleotide sequence ID" value="NZ_JACHIO010000011.1"/>
</dbReference>
<dbReference type="PROSITE" id="PS51186">
    <property type="entry name" value="GNAT"/>
    <property type="match status" value="1"/>
</dbReference>
<dbReference type="GO" id="GO:0008080">
    <property type="term" value="F:N-acetyltransferase activity"/>
    <property type="evidence" value="ECO:0007669"/>
    <property type="project" value="InterPro"/>
</dbReference>
<dbReference type="PROSITE" id="PS50995">
    <property type="entry name" value="HTH_MARR_2"/>
    <property type="match status" value="1"/>
</dbReference>
<keyword evidence="1 4" id="KW-0808">Transferase</keyword>
<comment type="caution">
    <text evidence="4">The sequence shown here is derived from an EMBL/GenBank/DDBJ whole genome shotgun (WGS) entry which is preliminary data.</text>
</comment>
<reference evidence="4 5" key="1">
    <citation type="submission" date="2020-08" db="EMBL/GenBank/DDBJ databases">
        <title>Genomic Encyclopedia of Type Strains, Phase IV (KMG-V): Genome sequencing to study the core and pangenomes of soil and plant-associated prokaryotes.</title>
        <authorList>
            <person name="Whitman W."/>
        </authorList>
    </citation>
    <scope>NUCLEOTIDE SEQUENCE [LARGE SCALE GENOMIC DNA]</scope>
    <source>
        <strain evidence="4 5">X5P3</strain>
    </source>
</reference>
<organism evidence="4 5">
    <name type="scientific">Granulicella mallensis</name>
    <dbReference type="NCBI Taxonomy" id="940614"/>
    <lineage>
        <taxon>Bacteria</taxon>
        <taxon>Pseudomonadati</taxon>
        <taxon>Acidobacteriota</taxon>
        <taxon>Terriglobia</taxon>
        <taxon>Terriglobales</taxon>
        <taxon>Acidobacteriaceae</taxon>
        <taxon>Granulicella</taxon>
    </lineage>
</organism>
<dbReference type="Pfam" id="PF00583">
    <property type="entry name" value="Acetyltransf_1"/>
    <property type="match status" value="1"/>
</dbReference>
<evidence type="ECO:0000259" key="3">
    <source>
        <dbReference type="PROSITE" id="PS51186"/>
    </source>
</evidence>
<protein>
    <submittedName>
        <fullName evidence="4">DNA-binding MarR family transcriptional regulator/GNAT superfamily N-acetyltransferase</fullName>
    </submittedName>
</protein>
<evidence type="ECO:0000259" key="2">
    <source>
        <dbReference type="PROSITE" id="PS50995"/>
    </source>
</evidence>
<keyword evidence="4" id="KW-0238">DNA-binding</keyword>
<dbReference type="InterPro" id="IPR036390">
    <property type="entry name" value="WH_DNA-bd_sf"/>
</dbReference>
<dbReference type="SUPFAM" id="SSF46785">
    <property type="entry name" value="Winged helix' DNA-binding domain"/>
    <property type="match status" value="1"/>
</dbReference>
<dbReference type="Proteomes" id="UP000584867">
    <property type="component" value="Unassembled WGS sequence"/>
</dbReference>
<proteinExistence type="predicted"/>
<evidence type="ECO:0000256" key="1">
    <source>
        <dbReference type="ARBA" id="ARBA00022679"/>
    </source>
</evidence>
<feature type="domain" description="HTH marR-type" evidence="2">
    <location>
        <begin position="1"/>
        <end position="135"/>
    </location>
</feature>
<gene>
    <name evidence="4" type="ORF">HDF15_002887</name>
</gene>
<dbReference type="InterPro" id="IPR000182">
    <property type="entry name" value="GNAT_dom"/>
</dbReference>